<feature type="domain" description="Glycosyltransferase N-terminal" evidence="6">
    <location>
        <begin position="14"/>
        <end position="248"/>
    </location>
</feature>
<dbReference type="GO" id="GO:0008194">
    <property type="term" value="F:UDP-glycosyltransferase activity"/>
    <property type="evidence" value="ECO:0007669"/>
    <property type="project" value="InterPro"/>
</dbReference>
<evidence type="ECO:0000256" key="1">
    <source>
        <dbReference type="ARBA" id="ARBA00009995"/>
    </source>
</evidence>
<dbReference type="Proteomes" id="UP000595140">
    <property type="component" value="Unassembled WGS sequence"/>
</dbReference>
<dbReference type="EC" id="2.4.1.-" evidence="5"/>
<keyword evidence="2 4" id="KW-0328">Glycosyltransferase</keyword>
<dbReference type="PROSITE" id="PS00375">
    <property type="entry name" value="UDPGT"/>
    <property type="match status" value="1"/>
</dbReference>
<dbReference type="OrthoDB" id="5835829at2759"/>
<dbReference type="Gene3D" id="3.40.50.2000">
    <property type="entry name" value="Glycogen Phosphorylase B"/>
    <property type="match status" value="2"/>
</dbReference>
<name>A0A484LRA9_9ASTE</name>
<gene>
    <name evidence="7" type="ORF">CCAM_LOCUS20302</name>
</gene>
<evidence type="ECO:0000313" key="7">
    <source>
        <dbReference type="EMBL" id="VFQ78526.1"/>
    </source>
</evidence>
<dbReference type="FunFam" id="3.40.50.2000:FF:000060">
    <property type="entry name" value="Glycosyltransferase"/>
    <property type="match status" value="1"/>
</dbReference>
<dbReference type="InterPro" id="IPR002213">
    <property type="entry name" value="UDP_glucos_trans"/>
</dbReference>
<dbReference type="AlphaFoldDB" id="A0A484LRA9"/>
<evidence type="ECO:0000256" key="5">
    <source>
        <dbReference type="RuleBase" id="RU362057"/>
    </source>
</evidence>
<organism evidence="7 8">
    <name type="scientific">Cuscuta campestris</name>
    <dbReference type="NCBI Taxonomy" id="132261"/>
    <lineage>
        <taxon>Eukaryota</taxon>
        <taxon>Viridiplantae</taxon>
        <taxon>Streptophyta</taxon>
        <taxon>Embryophyta</taxon>
        <taxon>Tracheophyta</taxon>
        <taxon>Spermatophyta</taxon>
        <taxon>Magnoliopsida</taxon>
        <taxon>eudicotyledons</taxon>
        <taxon>Gunneridae</taxon>
        <taxon>Pentapetalae</taxon>
        <taxon>asterids</taxon>
        <taxon>lamiids</taxon>
        <taxon>Solanales</taxon>
        <taxon>Convolvulaceae</taxon>
        <taxon>Cuscuteae</taxon>
        <taxon>Cuscuta</taxon>
        <taxon>Cuscuta subgen. Grammica</taxon>
        <taxon>Cuscuta sect. Cleistogrammica</taxon>
    </lineage>
</organism>
<dbReference type="PANTHER" id="PTHR48044">
    <property type="entry name" value="GLYCOSYLTRANSFERASE"/>
    <property type="match status" value="1"/>
</dbReference>
<evidence type="ECO:0000256" key="3">
    <source>
        <dbReference type="ARBA" id="ARBA00022679"/>
    </source>
</evidence>
<evidence type="ECO:0000256" key="4">
    <source>
        <dbReference type="RuleBase" id="RU003718"/>
    </source>
</evidence>
<comment type="similarity">
    <text evidence="1 4">Belongs to the UDP-glycosyltransferase family.</text>
</comment>
<dbReference type="SUPFAM" id="SSF53756">
    <property type="entry name" value="UDP-Glycosyltransferase/glycogen phosphorylase"/>
    <property type="match status" value="1"/>
</dbReference>
<sequence length="471" mass="51987">MEGRSNSCGGGGGVAVVVVPLPAQGHLNQLLQLCCLISSHGLQAHYLGFSIHNQQARVRANGLDPNTIAKVHFHDLPTPPDLLCPSPDPTALIKFPSHLLPVWEAASQHLRHPVAAVLRELASRSRRVVVVHDHGMSSIVQDAASIGNAESYCFNCISAFSLLAFAYQRTPEKPFPIEEELWGKMPGLEDSMSPDLRRFGAAQQEFFNHRAGNLHNTSRMIEGPFPDILARDECSQGRKQWFIGPILPTNLSNSTPKEVSNYPCLDWLDRQPENSVLYVSFGTMTSVSDVQAHELAMGLQESKQRFIWVLRDADKGNIFSGKPRTIELPEGFEEMVKGTGLVVREWAPQPEILAHPSTGGFMSHCGWNSCIESITHGVPIAAWPMHSDQPSNAFLVANILKTGAMVREWADRKELVKSSTVAGVVRKLMASEEGDEMRRRAQELGENVRKSVQEGGASRMELESFIAHITR</sequence>
<dbReference type="InterPro" id="IPR058980">
    <property type="entry name" value="Glyco_transf_N"/>
</dbReference>
<evidence type="ECO:0000259" key="6">
    <source>
        <dbReference type="Pfam" id="PF26168"/>
    </source>
</evidence>
<reference evidence="7 8" key="1">
    <citation type="submission" date="2018-04" db="EMBL/GenBank/DDBJ databases">
        <authorList>
            <person name="Vogel A."/>
        </authorList>
    </citation>
    <scope>NUCLEOTIDE SEQUENCE [LARGE SCALE GENOMIC DNA]</scope>
</reference>
<keyword evidence="8" id="KW-1185">Reference proteome</keyword>
<dbReference type="CDD" id="cd03784">
    <property type="entry name" value="GT1_Gtf-like"/>
    <property type="match status" value="1"/>
</dbReference>
<protein>
    <recommendedName>
        <fullName evidence="5">Glycosyltransferase</fullName>
        <ecNumber evidence="5">2.4.1.-</ecNumber>
    </recommendedName>
</protein>
<dbReference type="InterPro" id="IPR035595">
    <property type="entry name" value="UDP_glycos_trans_CS"/>
</dbReference>
<dbReference type="GO" id="GO:0016138">
    <property type="term" value="P:glycoside biosynthetic process"/>
    <property type="evidence" value="ECO:0007669"/>
    <property type="project" value="UniProtKB-ARBA"/>
</dbReference>
<keyword evidence="3 4" id="KW-0808">Transferase</keyword>
<evidence type="ECO:0000313" key="8">
    <source>
        <dbReference type="Proteomes" id="UP000595140"/>
    </source>
</evidence>
<accession>A0A484LRA9</accession>
<evidence type="ECO:0000256" key="2">
    <source>
        <dbReference type="ARBA" id="ARBA00022676"/>
    </source>
</evidence>
<proteinExistence type="inferred from homology"/>
<dbReference type="Pfam" id="PF00201">
    <property type="entry name" value="UDPGT"/>
    <property type="match status" value="1"/>
</dbReference>
<dbReference type="Pfam" id="PF26168">
    <property type="entry name" value="Glyco_transf_N"/>
    <property type="match status" value="1"/>
</dbReference>
<dbReference type="PANTHER" id="PTHR48044:SF48">
    <property type="entry name" value="GLYCOSYLTRANSFERASE"/>
    <property type="match status" value="1"/>
</dbReference>
<dbReference type="EMBL" id="OOIL02001800">
    <property type="protein sequence ID" value="VFQ78526.1"/>
    <property type="molecule type" value="Genomic_DNA"/>
</dbReference>